<proteinExistence type="predicted"/>
<organism evidence="1 2">
    <name type="scientific">Diploptera punctata</name>
    <name type="common">Pacific beetle cockroach</name>
    <dbReference type="NCBI Taxonomy" id="6984"/>
    <lineage>
        <taxon>Eukaryota</taxon>
        <taxon>Metazoa</taxon>
        <taxon>Ecdysozoa</taxon>
        <taxon>Arthropoda</taxon>
        <taxon>Hexapoda</taxon>
        <taxon>Insecta</taxon>
        <taxon>Pterygota</taxon>
        <taxon>Neoptera</taxon>
        <taxon>Polyneoptera</taxon>
        <taxon>Dictyoptera</taxon>
        <taxon>Blattodea</taxon>
        <taxon>Blaberoidea</taxon>
        <taxon>Blaberidae</taxon>
        <taxon>Diplopterinae</taxon>
        <taxon>Diploptera</taxon>
    </lineage>
</organism>
<dbReference type="Proteomes" id="UP001233999">
    <property type="component" value="Unassembled WGS sequence"/>
</dbReference>
<reference evidence="1" key="1">
    <citation type="journal article" date="2023" name="IScience">
        <title>Live-bearing cockroach genome reveals convergent evolutionary mechanisms linked to viviparity in insects and beyond.</title>
        <authorList>
            <person name="Fouks B."/>
            <person name="Harrison M.C."/>
            <person name="Mikhailova A.A."/>
            <person name="Marchal E."/>
            <person name="English S."/>
            <person name="Carruthers M."/>
            <person name="Jennings E.C."/>
            <person name="Chiamaka E.L."/>
            <person name="Frigard R.A."/>
            <person name="Pippel M."/>
            <person name="Attardo G.M."/>
            <person name="Benoit J.B."/>
            <person name="Bornberg-Bauer E."/>
            <person name="Tobe S.S."/>
        </authorList>
    </citation>
    <scope>NUCLEOTIDE SEQUENCE</scope>
    <source>
        <strain evidence="1">Stay&amp;Tobe</strain>
    </source>
</reference>
<protein>
    <submittedName>
        <fullName evidence="1">Uncharacterized protein</fullName>
    </submittedName>
</protein>
<reference evidence="1" key="2">
    <citation type="submission" date="2023-05" db="EMBL/GenBank/DDBJ databases">
        <authorList>
            <person name="Fouks B."/>
        </authorList>
    </citation>
    <scope>NUCLEOTIDE SEQUENCE</scope>
    <source>
        <strain evidence="1">Stay&amp;Tobe</strain>
        <tissue evidence="1">Testes</tissue>
    </source>
</reference>
<feature type="non-terminal residue" evidence="1">
    <location>
        <position position="52"/>
    </location>
</feature>
<accession>A0AAD7ZVM4</accession>
<name>A0AAD7ZVM4_DIPPU</name>
<evidence type="ECO:0000313" key="2">
    <source>
        <dbReference type="Proteomes" id="UP001233999"/>
    </source>
</evidence>
<gene>
    <name evidence="1" type="ORF">L9F63_018790</name>
</gene>
<sequence length="52" mass="5565">EISSVSSFEIVLFGLLFIKFPSTPGFEPGILVMTAAHAGHMLAVLQEFAEAL</sequence>
<comment type="caution">
    <text evidence="1">The sequence shown here is derived from an EMBL/GenBank/DDBJ whole genome shotgun (WGS) entry which is preliminary data.</text>
</comment>
<feature type="non-terminal residue" evidence="1">
    <location>
        <position position="1"/>
    </location>
</feature>
<dbReference type="EMBL" id="JASPKZ010006064">
    <property type="protein sequence ID" value="KAJ9587764.1"/>
    <property type="molecule type" value="Genomic_DNA"/>
</dbReference>
<evidence type="ECO:0000313" key="1">
    <source>
        <dbReference type="EMBL" id="KAJ9587764.1"/>
    </source>
</evidence>
<keyword evidence="2" id="KW-1185">Reference proteome</keyword>
<dbReference type="AlphaFoldDB" id="A0AAD7ZVM4"/>